<evidence type="ECO:0000313" key="2">
    <source>
        <dbReference type="EMBL" id="MST52176.1"/>
    </source>
</evidence>
<proteinExistence type="predicted"/>
<evidence type="ECO:0008006" key="4">
    <source>
        <dbReference type="Google" id="ProtNLM"/>
    </source>
</evidence>
<accession>A0A6L5Y6D7</accession>
<keyword evidence="1" id="KW-1133">Transmembrane helix</keyword>
<protein>
    <recommendedName>
        <fullName evidence="4">AAA domain-containing protein</fullName>
    </recommendedName>
</protein>
<dbReference type="AlphaFoldDB" id="A0A6L5Y6D7"/>
<feature type="transmembrane region" description="Helical" evidence="1">
    <location>
        <begin position="121"/>
        <end position="141"/>
    </location>
</feature>
<reference evidence="2 3" key="1">
    <citation type="submission" date="2019-08" db="EMBL/GenBank/DDBJ databases">
        <title>In-depth cultivation of the pig gut microbiome towards novel bacterial diversity and tailored functional studies.</title>
        <authorList>
            <person name="Wylensek D."/>
            <person name="Hitch T.C.A."/>
            <person name="Clavel T."/>
        </authorList>
    </citation>
    <scope>NUCLEOTIDE SEQUENCE [LARGE SCALE GENOMIC DNA]</scope>
    <source>
        <strain evidence="2 3">WCA-MUC-591-APC-3H</strain>
    </source>
</reference>
<dbReference type="SUPFAM" id="SSF52540">
    <property type="entry name" value="P-loop containing nucleoside triphosphate hydrolases"/>
    <property type="match status" value="1"/>
</dbReference>
<dbReference type="Gene3D" id="3.40.50.300">
    <property type="entry name" value="P-loop containing nucleotide triphosphate hydrolases"/>
    <property type="match status" value="1"/>
</dbReference>
<evidence type="ECO:0000313" key="3">
    <source>
        <dbReference type="Proteomes" id="UP000474676"/>
    </source>
</evidence>
<dbReference type="RefSeq" id="WP_154574593.1">
    <property type="nucleotide sequence ID" value="NZ_JBQHWH010000013.1"/>
</dbReference>
<keyword evidence="1" id="KW-0812">Transmembrane</keyword>
<organism evidence="2 3">
    <name type="scientific">Hornefia butyriciproducens</name>
    <dbReference type="NCBI Taxonomy" id="2652293"/>
    <lineage>
        <taxon>Bacteria</taxon>
        <taxon>Bacillati</taxon>
        <taxon>Bacillota</taxon>
        <taxon>Clostridia</taxon>
        <taxon>Peptostreptococcales</taxon>
        <taxon>Anaerovoracaceae</taxon>
        <taxon>Hornefia</taxon>
    </lineage>
</organism>
<dbReference type="GeneID" id="303115192"/>
<evidence type="ECO:0000256" key="1">
    <source>
        <dbReference type="SAM" id="Phobius"/>
    </source>
</evidence>
<dbReference type="Proteomes" id="UP000474676">
    <property type="component" value="Unassembled WGS sequence"/>
</dbReference>
<comment type="caution">
    <text evidence="2">The sequence shown here is derived from an EMBL/GenBank/DDBJ whole genome shotgun (WGS) entry which is preliminary data.</text>
</comment>
<keyword evidence="3" id="KW-1185">Reference proteome</keyword>
<keyword evidence="1" id="KW-0472">Membrane</keyword>
<gene>
    <name evidence="2" type="ORF">FYJ64_07620</name>
</gene>
<dbReference type="InterPro" id="IPR027417">
    <property type="entry name" value="P-loop_NTPase"/>
</dbReference>
<dbReference type="EMBL" id="VUMZ01000006">
    <property type="protein sequence ID" value="MST52176.1"/>
    <property type="molecule type" value="Genomic_DNA"/>
</dbReference>
<name>A0A6L5Y6D7_9FIRM</name>
<sequence length="364" mass="41606">MGKLLFSWYRREPDMDIIHVGLCIADRDFAMALARGISRESRCIQFHMENGRTCELILVDEGADGGSSAVQLTDIRCRSDPERGILYRYEACSSLARQIVYQYYRITGRPFEPMECRRSRLVAFAAVSGGTGVTACAVAVARMMKILYGKRCIYLNLQTVNDSVRYFRQEGGTAVRRLIYELNRSGERKEQILLWMESVIAGDGDPDYLNTSAFNEIAEDIDEKLLDRLILALDQMGRYDYILLDLGNDFRRRDLHALKRCDCGVLLRQREPSQETVFTKAMLHRVMETAPALIQVLCGPRSGEERGEKVCSICCDRTSFIRMNGQIRINLRRNYGRDIAVLTKKIAGICSEYGQIRDQEETLR</sequence>